<accession>A0AAW7XLE3</accession>
<evidence type="ECO:0000313" key="3">
    <source>
        <dbReference type="Proteomes" id="UP001169862"/>
    </source>
</evidence>
<name>A0AAW7XLE3_9GAMM</name>
<sequence length="278" mass="31215">MARLEKLDFGTIESICKIFGDTERGFTGSEISKLLYEAKIEDIDALNTKWKRLNSALANRQDQDGCANPVLHFIQLAMSPSKHYNNVEWFNDTRFKLNQVLSFAGYSLGENGKVSSSSKASTISEAAARASKLKEHLVSRNVHPDVLYYCREELLVDNYFHAVFEATKSVADKIRNKTGLTSDGANLVNEAFAFKNAPHIPHLALNTLQTESEKSEQKGFVNLLVGLFGTFRNTTAHAPKITWKIDELDALDILSMVSLVHRRLDKATEAKKMYENKI</sequence>
<dbReference type="EMBL" id="JAUOPG010000007">
    <property type="protein sequence ID" value="MDO6454188.1"/>
    <property type="molecule type" value="Genomic_DNA"/>
</dbReference>
<feature type="domain" description="Conserved hypothetical protein CHP02391" evidence="1">
    <location>
        <begin position="140"/>
        <end position="264"/>
    </location>
</feature>
<dbReference type="NCBIfam" id="TIGR02391">
    <property type="entry name" value="hypoth_ymh"/>
    <property type="match status" value="1"/>
</dbReference>
<organism evidence="2 3">
    <name type="scientific">Neptunomonas phycophila</name>
    <dbReference type="NCBI Taxonomy" id="1572645"/>
    <lineage>
        <taxon>Bacteria</taxon>
        <taxon>Pseudomonadati</taxon>
        <taxon>Pseudomonadota</taxon>
        <taxon>Gammaproteobacteria</taxon>
        <taxon>Oceanospirillales</taxon>
        <taxon>Oceanospirillaceae</taxon>
        <taxon>Neptunomonas</taxon>
    </lineage>
</organism>
<dbReference type="Proteomes" id="UP001169862">
    <property type="component" value="Unassembled WGS sequence"/>
</dbReference>
<protein>
    <submittedName>
        <fullName evidence="2">TIGR02391 family protein</fullName>
    </submittedName>
</protein>
<evidence type="ECO:0000313" key="2">
    <source>
        <dbReference type="EMBL" id="MDO6454188.1"/>
    </source>
</evidence>
<dbReference type="AlphaFoldDB" id="A0AAW7XLE3"/>
<proteinExistence type="predicted"/>
<dbReference type="Pfam" id="PF09509">
    <property type="entry name" value="Hypoth_Ymh"/>
    <property type="match status" value="1"/>
</dbReference>
<dbReference type="InterPro" id="IPR012654">
    <property type="entry name" value="CHP02391"/>
</dbReference>
<evidence type="ECO:0000259" key="1">
    <source>
        <dbReference type="Pfam" id="PF09509"/>
    </source>
</evidence>
<comment type="caution">
    <text evidence="2">The sequence shown here is derived from an EMBL/GenBank/DDBJ whole genome shotgun (WGS) entry which is preliminary data.</text>
</comment>
<gene>
    <name evidence="2" type="ORF">Q4490_11510</name>
</gene>
<reference evidence="2" key="1">
    <citation type="submission" date="2023-07" db="EMBL/GenBank/DDBJ databases">
        <title>Genome content predicts the carbon catabolic preferences of heterotrophic bacteria.</title>
        <authorList>
            <person name="Gralka M."/>
        </authorList>
    </citation>
    <scope>NUCLEOTIDE SEQUENCE</scope>
    <source>
        <strain evidence="2">I2M16</strain>
    </source>
</reference>
<dbReference type="RefSeq" id="WP_290034391.1">
    <property type="nucleotide sequence ID" value="NZ_JAUOPG010000007.1"/>
</dbReference>